<keyword evidence="1" id="KW-0812">Transmembrane</keyword>
<dbReference type="eggNOG" id="COG4961">
    <property type="taxonomic scope" value="Bacteria"/>
</dbReference>
<keyword evidence="1" id="KW-1133">Transmembrane helix</keyword>
<keyword evidence="1" id="KW-0472">Membrane</keyword>
<comment type="caution">
    <text evidence="3">The sequence shown here is derived from an EMBL/GenBank/DDBJ whole genome shotgun (WGS) entry which is preliminary data.</text>
</comment>
<dbReference type="Proteomes" id="UP000196560">
    <property type="component" value="Unassembled WGS sequence"/>
</dbReference>
<dbReference type="Pfam" id="PF07811">
    <property type="entry name" value="TadE"/>
    <property type="match status" value="1"/>
</dbReference>
<evidence type="ECO:0000313" key="4">
    <source>
        <dbReference type="Proteomes" id="UP000196560"/>
    </source>
</evidence>
<dbReference type="EMBL" id="NFHO01000010">
    <property type="protein sequence ID" value="OUN41950.1"/>
    <property type="molecule type" value="Genomic_DNA"/>
</dbReference>
<dbReference type="InterPro" id="IPR012495">
    <property type="entry name" value="TadE-like_dom"/>
</dbReference>
<dbReference type="AlphaFoldDB" id="A0A1Y3U9D1"/>
<dbReference type="STRING" id="1118060.GCA_000311845_00247"/>
<dbReference type="RefSeq" id="WP_087186822.1">
    <property type="nucleotide sequence ID" value="NZ_NFHO01000010.1"/>
</dbReference>
<reference evidence="4" key="1">
    <citation type="submission" date="2017-04" db="EMBL/GenBank/DDBJ databases">
        <title>Function of individual gut microbiota members based on whole genome sequencing of pure cultures obtained from chicken caecum.</title>
        <authorList>
            <person name="Medvecky M."/>
            <person name="Cejkova D."/>
            <person name="Polansky O."/>
            <person name="Karasova D."/>
            <person name="Kubasova T."/>
            <person name="Cizek A."/>
            <person name="Rychlik I."/>
        </authorList>
    </citation>
    <scope>NUCLEOTIDE SEQUENCE [LARGE SCALE GENOMIC DNA]</scope>
    <source>
        <strain evidence="4">An70</strain>
    </source>
</reference>
<evidence type="ECO:0000313" key="3">
    <source>
        <dbReference type="EMBL" id="OUN41950.1"/>
    </source>
</evidence>
<keyword evidence="4" id="KW-1185">Reference proteome</keyword>
<evidence type="ECO:0000256" key="1">
    <source>
        <dbReference type="SAM" id="Phobius"/>
    </source>
</evidence>
<evidence type="ECO:0000259" key="2">
    <source>
        <dbReference type="Pfam" id="PF07811"/>
    </source>
</evidence>
<feature type="domain" description="TadE-like" evidence="2">
    <location>
        <begin position="33"/>
        <end position="74"/>
    </location>
</feature>
<gene>
    <name evidence="3" type="ORF">B5G21_08545</name>
</gene>
<name>A0A1Y3U9D1_9ACTN</name>
<accession>A0A1Y3U9D1</accession>
<protein>
    <submittedName>
        <fullName evidence="3">Pilus assembly protein TadE</fullName>
    </submittedName>
</protein>
<sequence length="183" mass="19564">MGWGCWISRCIRQGLRRPGASAALDAAREERAQATVEAAVLLPVFLTLLLLAVQPVCVLYTRAVMESAAAETARLMVTAEGETDESIRAFALRRLAAVPDISIFHAGGPLAWDIEMQAASSGDGEVMVCITGAITPLPVIGVFAHAFGAVNGQGDVEMSVRAGYDGRPSWLEGDYGTWTQRWD</sequence>
<feature type="transmembrane region" description="Helical" evidence="1">
    <location>
        <begin position="38"/>
        <end position="60"/>
    </location>
</feature>
<proteinExistence type="predicted"/>
<organism evidence="3 4">
    <name type="scientific">Enorma massiliensis</name>
    <dbReference type="NCBI Taxonomy" id="1472761"/>
    <lineage>
        <taxon>Bacteria</taxon>
        <taxon>Bacillati</taxon>
        <taxon>Actinomycetota</taxon>
        <taxon>Coriobacteriia</taxon>
        <taxon>Coriobacteriales</taxon>
        <taxon>Coriobacteriaceae</taxon>
        <taxon>Enorma</taxon>
    </lineage>
</organism>